<protein>
    <recommendedName>
        <fullName evidence="4">3-beta hydroxysteroid dehydrogenase/isomerase domain-containing protein</fullName>
    </recommendedName>
</protein>
<evidence type="ECO:0000256" key="3">
    <source>
        <dbReference type="RuleBase" id="RU004475"/>
    </source>
</evidence>
<feature type="domain" description="3-beta hydroxysteroid dehydrogenase/isomerase" evidence="4">
    <location>
        <begin position="22"/>
        <end position="116"/>
    </location>
</feature>
<dbReference type="GO" id="GO:0006694">
    <property type="term" value="P:steroid biosynthetic process"/>
    <property type="evidence" value="ECO:0007669"/>
    <property type="project" value="InterPro"/>
</dbReference>
<name>A0AAD9J7Q1_9ANNE</name>
<dbReference type="InterPro" id="IPR036291">
    <property type="entry name" value="NAD(P)-bd_dom_sf"/>
</dbReference>
<dbReference type="PANTHER" id="PTHR43245">
    <property type="entry name" value="BIFUNCTIONAL POLYMYXIN RESISTANCE PROTEIN ARNA"/>
    <property type="match status" value="1"/>
</dbReference>
<evidence type="ECO:0000256" key="1">
    <source>
        <dbReference type="ARBA" id="ARBA00009219"/>
    </source>
</evidence>
<evidence type="ECO:0000313" key="5">
    <source>
        <dbReference type="EMBL" id="KAK2147993.1"/>
    </source>
</evidence>
<keyword evidence="2 3" id="KW-0560">Oxidoreductase</keyword>
<keyword evidence="3" id="KW-0472">Membrane</keyword>
<keyword evidence="3" id="KW-1133">Transmembrane helix</keyword>
<dbReference type="InterPro" id="IPR050177">
    <property type="entry name" value="Lipid_A_modif_metabolic_enz"/>
</dbReference>
<dbReference type="SUPFAM" id="SSF51735">
    <property type="entry name" value="NAD(P)-binding Rossmann-fold domains"/>
    <property type="match status" value="1"/>
</dbReference>
<keyword evidence="3" id="KW-0812">Transmembrane</keyword>
<dbReference type="Pfam" id="PF01073">
    <property type="entry name" value="3Beta_HSD"/>
    <property type="match status" value="2"/>
</dbReference>
<feature type="transmembrane region" description="Helical" evidence="3">
    <location>
        <begin position="295"/>
        <end position="320"/>
    </location>
</feature>
<gene>
    <name evidence="5" type="ORF">LSH36_523g01095</name>
</gene>
<comment type="similarity">
    <text evidence="1 3">Belongs to the 3-beta-HSD family.</text>
</comment>
<evidence type="ECO:0000259" key="4">
    <source>
        <dbReference type="Pfam" id="PF01073"/>
    </source>
</evidence>
<sequence length="321" mass="35979">MRELRGDDKHGGSSGINKNLHIVIGGCGYPGSHLGSVLVEKGYRVLLVDVHEPVDDIPDEATFEKCDIRDYKSVEQSLTGASCVYHMASYGMSGQEQWNTVLTEQVNVTGTKNVIKEIENGDESLPYFPLEEGMLQKGWPILRFDKENAMTDFLHVDNLVQAHIQAGDALTAGKNHIAAGQVYFISDGKPVNNFEFFRPLIEGLGYSFPERRIPFSVVYFLCYLMKLIHSIMCPIYNFNPVITRAEVNKMGIAHYFSIVKAKKQLGYMPTKRNDMSPVVEWFIERGYRKEKKSNTLLGLLLSILLAVVIVSAVLSLLPIVT</sequence>
<organism evidence="5 6">
    <name type="scientific">Paralvinella palmiformis</name>
    <dbReference type="NCBI Taxonomy" id="53620"/>
    <lineage>
        <taxon>Eukaryota</taxon>
        <taxon>Metazoa</taxon>
        <taxon>Spiralia</taxon>
        <taxon>Lophotrochozoa</taxon>
        <taxon>Annelida</taxon>
        <taxon>Polychaeta</taxon>
        <taxon>Sedentaria</taxon>
        <taxon>Canalipalpata</taxon>
        <taxon>Terebellida</taxon>
        <taxon>Terebelliformia</taxon>
        <taxon>Alvinellidae</taxon>
        <taxon>Paralvinella</taxon>
    </lineage>
</organism>
<dbReference type="InterPro" id="IPR002225">
    <property type="entry name" value="3Beta_OHSteriod_DH/Estase"/>
</dbReference>
<dbReference type="GO" id="GO:0016616">
    <property type="term" value="F:oxidoreductase activity, acting on the CH-OH group of donors, NAD or NADP as acceptor"/>
    <property type="evidence" value="ECO:0007669"/>
    <property type="project" value="InterPro"/>
</dbReference>
<accession>A0AAD9J7Q1</accession>
<dbReference type="Gene3D" id="3.40.50.720">
    <property type="entry name" value="NAD(P)-binding Rossmann-like Domain"/>
    <property type="match status" value="2"/>
</dbReference>
<dbReference type="Proteomes" id="UP001208570">
    <property type="component" value="Unassembled WGS sequence"/>
</dbReference>
<dbReference type="EMBL" id="JAODUP010000523">
    <property type="protein sequence ID" value="KAK2147993.1"/>
    <property type="molecule type" value="Genomic_DNA"/>
</dbReference>
<comment type="caution">
    <text evidence="5">The sequence shown here is derived from an EMBL/GenBank/DDBJ whole genome shotgun (WGS) entry which is preliminary data.</text>
</comment>
<evidence type="ECO:0000256" key="2">
    <source>
        <dbReference type="ARBA" id="ARBA00023002"/>
    </source>
</evidence>
<feature type="domain" description="3-beta hydroxysteroid dehydrogenase/isomerase" evidence="4">
    <location>
        <begin position="130"/>
        <end position="211"/>
    </location>
</feature>
<dbReference type="AlphaFoldDB" id="A0AAD9J7Q1"/>
<proteinExistence type="inferred from homology"/>
<reference evidence="5" key="1">
    <citation type="journal article" date="2023" name="Mol. Biol. Evol.">
        <title>Third-Generation Sequencing Reveals the Adaptive Role of the Epigenome in Three Deep-Sea Polychaetes.</title>
        <authorList>
            <person name="Perez M."/>
            <person name="Aroh O."/>
            <person name="Sun Y."/>
            <person name="Lan Y."/>
            <person name="Juniper S.K."/>
            <person name="Young C.R."/>
            <person name="Angers B."/>
            <person name="Qian P.Y."/>
        </authorList>
    </citation>
    <scope>NUCLEOTIDE SEQUENCE</scope>
    <source>
        <strain evidence="5">P08H-3</strain>
    </source>
</reference>
<evidence type="ECO:0000313" key="6">
    <source>
        <dbReference type="Proteomes" id="UP001208570"/>
    </source>
</evidence>
<keyword evidence="6" id="KW-1185">Reference proteome</keyword>
<dbReference type="PANTHER" id="PTHR43245:SF51">
    <property type="entry name" value="SHORT CHAIN DEHYDROGENASE_REDUCTASE FAMILY 42E, MEMBER 2"/>
    <property type="match status" value="1"/>
</dbReference>